<name>A0A397VJ79_9GLOM</name>
<keyword evidence="3" id="KW-1185">Reference proteome</keyword>
<feature type="transmembrane region" description="Helical" evidence="1">
    <location>
        <begin position="6"/>
        <end position="25"/>
    </location>
</feature>
<proteinExistence type="predicted"/>
<gene>
    <name evidence="2" type="ORF">C2G38_2077136</name>
</gene>
<accession>A0A397VJ79</accession>
<evidence type="ECO:0000313" key="2">
    <source>
        <dbReference type="EMBL" id="RIB21881.1"/>
    </source>
</evidence>
<dbReference type="Proteomes" id="UP000266673">
    <property type="component" value="Unassembled WGS sequence"/>
</dbReference>
<dbReference type="AlphaFoldDB" id="A0A397VJ79"/>
<evidence type="ECO:0000313" key="3">
    <source>
        <dbReference type="Proteomes" id="UP000266673"/>
    </source>
</evidence>
<keyword evidence="1" id="KW-1133">Transmembrane helix</keyword>
<protein>
    <submittedName>
        <fullName evidence="2">Uncharacterized protein</fullName>
    </submittedName>
</protein>
<keyword evidence="1" id="KW-0472">Membrane</keyword>
<comment type="caution">
    <text evidence="2">The sequence shown here is derived from an EMBL/GenBank/DDBJ whole genome shotgun (WGS) entry which is preliminary data.</text>
</comment>
<keyword evidence="1" id="KW-0812">Transmembrane</keyword>
<feature type="transmembrane region" description="Helical" evidence="1">
    <location>
        <begin position="34"/>
        <end position="61"/>
    </location>
</feature>
<sequence length="62" mass="7547">MVLKRSSLLILFLWKLLDLCFTYYFSGQELKYKYLIFVIFISFLKTIIHLVPFFSICQWITT</sequence>
<dbReference type="EMBL" id="QKWP01000337">
    <property type="protein sequence ID" value="RIB21881.1"/>
    <property type="molecule type" value="Genomic_DNA"/>
</dbReference>
<reference evidence="2 3" key="1">
    <citation type="submission" date="2018-06" db="EMBL/GenBank/DDBJ databases">
        <title>Comparative genomics reveals the genomic features of Rhizophagus irregularis, R. cerebriforme, R. diaphanum and Gigaspora rosea, and their symbiotic lifestyle signature.</title>
        <authorList>
            <person name="Morin E."/>
            <person name="San Clemente H."/>
            <person name="Chen E.C.H."/>
            <person name="De La Providencia I."/>
            <person name="Hainaut M."/>
            <person name="Kuo A."/>
            <person name="Kohler A."/>
            <person name="Murat C."/>
            <person name="Tang N."/>
            <person name="Roy S."/>
            <person name="Loubradou J."/>
            <person name="Henrissat B."/>
            <person name="Grigoriev I.V."/>
            <person name="Corradi N."/>
            <person name="Roux C."/>
            <person name="Martin F.M."/>
        </authorList>
    </citation>
    <scope>NUCLEOTIDE SEQUENCE [LARGE SCALE GENOMIC DNA]</scope>
    <source>
        <strain evidence="2 3">DAOM 194757</strain>
    </source>
</reference>
<organism evidence="2 3">
    <name type="scientific">Gigaspora rosea</name>
    <dbReference type="NCBI Taxonomy" id="44941"/>
    <lineage>
        <taxon>Eukaryota</taxon>
        <taxon>Fungi</taxon>
        <taxon>Fungi incertae sedis</taxon>
        <taxon>Mucoromycota</taxon>
        <taxon>Glomeromycotina</taxon>
        <taxon>Glomeromycetes</taxon>
        <taxon>Diversisporales</taxon>
        <taxon>Gigasporaceae</taxon>
        <taxon>Gigaspora</taxon>
    </lineage>
</organism>
<evidence type="ECO:0000256" key="1">
    <source>
        <dbReference type="SAM" id="Phobius"/>
    </source>
</evidence>